<dbReference type="RefSeq" id="WP_380739980.1">
    <property type="nucleotide sequence ID" value="NZ_JBHTJP010000035.1"/>
</dbReference>
<keyword evidence="1" id="KW-0238">DNA-binding</keyword>
<dbReference type="Gene3D" id="3.90.1150.30">
    <property type="match status" value="1"/>
</dbReference>
<dbReference type="InterPro" id="IPR007351">
    <property type="entry name" value="YjbR"/>
</dbReference>
<protein>
    <submittedName>
        <fullName evidence="1">MmcQ/YjbR family DNA-binding protein</fullName>
    </submittedName>
</protein>
<sequence length="120" mass="13970">MDIESFRLYCLAKKGVTEEFPFDEKTLVFKVMNKMFALCGLERIPLQIALKCDPERAIELREEYDGLITGAYHMNKTHWNSLVVEMLPPGLVRELIDHSYDLIVKSLPKKVQEELKNIEN</sequence>
<comment type="caution">
    <text evidence="1">The sequence shown here is derived from an EMBL/GenBank/DDBJ whole genome shotgun (WGS) entry which is preliminary data.</text>
</comment>
<reference evidence="2" key="1">
    <citation type="journal article" date="2019" name="Int. J. Syst. Evol. Microbiol.">
        <title>The Global Catalogue of Microorganisms (GCM) 10K type strain sequencing project: providing services to taxonomists for standard genome sequencing and annotation.</title>
        <authorList>
            <consortium name="The Broad Institute Genomics Platform"/>
            <consortium name="The Broad Institute Genome Sequencing Center for Infectious Disease"/>
            <person name="Wu L."/>
            <person name="Ma J."/>
        </authorList>
    </citation>
    <scope>NUCLEOTIDE SEQUENCE [LARGE SCALE GENOMIC DNA]</scope>
    <source>
        <strain evidence="2">CCUG 60898</strain>
    </source>
</reference>
<dbReference type="EMBL" id="JBHTJP010000035">
    <property type="protein sequence ID" value="MFD0977580.1"/>
    <property type="molecule type" value="Genomic_DNA"/>
</dbReference>
<dbReference type="SUPFAM" id="SSF142906">
    <property type="entry name" value="YjbR-like"/>
    <property type="match status" value="1"/>
</dbReference>
<name>A0ABW3II75_9FLAO</name>
<dbReference type="Pfam" id="PF04237">
    <property type="entry name" value="YjbR"/>
    <property type="match status" value="1"/>
</dbReference>
<dbReference type="InterPro" id="IPR058532">
    <property type="entry name" value="YjbR/MT2646/Rv2570-like"/>
</dbReference>
<proteinExistence type="predicted"/>
<dbReference type="PANTHER" id="PTHR35145:SF1">
    <property type="entry name" value="CYTOPLASMIC PROTEIN"/>
    <property type="match status" value="1"/>
</dbReference>
<evidence type="ECO:0000313" key="1">
    <source>
        <dbReference type="EMBL" id="MFD0977580.1"/>
    </source>
</evidence>
<dbReference type="InterPro" id="IPR038056">
    <property type="entry name" value="YjbR-like_sf"/>
</dbReference>
<accession>A0ABW3II75</accession>
<keyword evidence="2" id="KW-1185">Reference proteome</keyword>
<evidence type="ECO:0000313" key="2">
    <source>
        <dbReference type="Proteomes" id="UP001597100"/>
    </source>
</evidence>
<dbReference type="GO" id="GO:0003677">
    <property type="term" value="F:DNA binding"/>
    <property type="evidence" value="ECO:0007669"/>
    <property type="project" value="UniProtKB-KW"/>
</dbReference>
<gene>
    <name evidence="1" type="ORF">ACFQ1G_12315</name>
</gene>
<dbReference type="PANTHER" id="PTHR35145">
    <property type="entry name" value="CYTOPLASMIC PROTEIN-RELATED"/>
    <property type="match status" value="1"/>
</dbReference>
<organism evidence="1 2">
    <name type="scientific">Salinimicrobium gaetbulicola</name>
    <dbReference type="NCBI Taxonomy" id="999702"/>
    <lineage>
        <taxon>Bacteria</taxon>
        <taxon>Pseudomonadati</taxon>
        <taxon>Bacteroidota</taxon>
        <taxon>Flavobacteriia</taxon>
        <taxon>Flavobacteriales</taxon>
        <taxon>Flavobacteriaceae</taxon>
        <taxon>Salinimicrobium</taxon>
    </lineage>
</organism>
<dbReference type="Proteomes" id="UP001597100">
    <property type="component" value="Unassembled WGS sequence"/>
</dbReference>